<dbReference type="STRING" id="307507.A0A2V0PI57"/>
<feature type="domain" description="Nudix hydrolase" evidence="7">
    <location>
        <begin position="86"/>
        <end position="230"/>
    </location>
</feature>
<dbReference type="PROSITE" id="PS00893">
    <property type="entry name" value="NUDIX_BOX"/>
    <property type="match status" value="1"/>
</dbReference>
<comment type="similarity">
    <text evidence="2">Belongs to the Nudix hydrolase family.</text>
</comment>
<dbReference type="Pfam" id="PF00293">
    <property type="entry name" value="NUDIX"/>
    <property type="match status" value="1"/>
</dbReference>
<name>A0A2V0PI57_9CHLO</name>
<feature type="compositionally biased region" description="Low complexity" evidence="6">
    <location>
        <begin position="241"/>
        <end position="261"/>
    </location>
</feature>
<keyword evidence="4" id="KW-0378">Hydrolase</keyword>
<feature type="region of interest" description="Disordered" evidence="6">
    <location>
        <begin position="240"/>
        <end position="261"/>
    </location>
</feature>
<evidence type="ECO:0000256" key="4">
    <source>
        <dbReference type="ARBA" id="ARBA00022801"/>
    </source>
</evidence>
<sequence length="261" mass="27379">MARAVFSSFSSPTLDCALGRPRRELGACCGTAAAAAPGAPAAAPADAGATLCPSPALWAAYAPFGGPAPTSSRVGRDRQRYDLETGARLVAGCIPFRFKGGAGSGGADEVEVLLISSRRGSGWAFPKGGWEDDESLEEAAQRETVEEAGVRGAIELPPVGVFDVRSAKDAARLDTAHRGRCVAHLFVMRVGEELDAWPELGQRQRRWMSLREASLSCRHQWMRDALHTWAEARGWGGALPDSGAASDQAPQAGAGAAPRAL</sequence>
<keyword evidence="9" id="KW-1185">Reference proteome</keyword>
<dbReference type="EMBL" id="BDRX01000160">
    <property type="protein sequence ID" value="GBF99491.1"/>
    <property type="molecule type" value="Genomic_DNA"/>
</dbReference>
<keyword evidence="3" id="KW-0479">Metal-binding</keyword>
<protein>
    <recommendedName>
        <fullName evidence="7">Nudix hydrolase domain-containing protein</fullName>
    </recommendedName>
</protein>
<evidence type="ECO:0000313" key="9">
    <source>
        <dbReference type="Proteomes" id="UP000247498"/>
    </source>
</evidence>
<proteinExistence type="inferred from homology"/>
<dbReference type="GO" id="GO:0005634">
    <property type="term" value="C:nucleus"/>
    <property type="evidence" value="ECO:0007669"/>
    <property type="project" value="TreeGrafter"/>
</dbReference>
<dbReference type="PANTHER" id="PTHR12629">
    <property type="entry name" value="DIPHOSPHOINOSITOL POLYPHOSPHATE PHOSPHOHYDROLASE"/>
    <property type="match status" value="1"/>
</dbReference>
<dbReference type="InParanoid" id="A0A2V0PI57"/>
<dbReference type="GO" id="GO:0005737">
    <property type="term" value="C:cytoplasm"/>
    <property type="evidence" value="ECO:0007669"/>
    <property type="project" value="TreeGrafter"/>
</dbReference>
<evidence type="ECO:0000256" key="3">
    <source>
        <dbReference type="ARBA" id="ARBA00022723"/>
    </source>
</evidence>
<dbReference type="Gene3D" id="3.90.79.10">
    <property type="entry name" value="Nucleoside Triphosphate Pyrophosphohydrolase"/>
    <property type="match status" value="1"/>
</dbReference>
<evidence type="ECO:0000313" key="8">
    <source>
        <dbReference type="EMBL" id="GBF99491.1"/>
    </source>
</evidence>
<gene>
    <name evidence="8" type="ORF">Rsub_12269</name>
</gene>
<comment type="caution">
    <text evidence="8">The sequence shown here is derived from an EMBL/GenBank/DDBJ whole genome shotgun (WGS) entry which is preliminary data.</text>
</comment>
<dbReference type="InterPro" id="IPR000086">
    <property type="entry name" value="NUDIX_hydrolase_dom"/>
</dbReference>
<comment type="cofactor">
    <cofactor evidence="1">
        <name>Mg(2+)</name>
        <dbReference type="ChEBI" id="CHEBI:18420"/>
    </cofactor>
</comment>
<dbReference type="GO" id="GO:0016462">
    <property type="term" value="F:pyrophosphatase activity"/>
    <property type="evidence" value="ECO:0007669"/>
    <property type="project" value="InterPro"/>
</dbReference>
<evidence type="ECO:0000256" key="1">
    <source>
        <dbReference type="ARBA" id="ARBA00001946"/>
    </source>
</evidence>
<dbReference type="PANTHER" id="PTHR12629:SF0">
    <property type="entry name" value="DIPHOSPHOINOSITOL-POLYPHOSPHATE DIPHOSPHATASE"/>
    <property type="match status" value="1"/>
</dbReference>
<evidence type="ECO:0000259" key="7">
    <source>
        <dbReference type="PROSITE" id="PS51462"/>
    </source>
</evidence>
<dbReference type="CDD" id="cd04666">
    <property type="entry name" value="NUDIX_DIPP2_like_Nudt4"/>
    <property type="match status" value="1"/>
</dbReference>
<dbReference type="Proteomes" id="UP000247498">
    <property type="component" value="Unassembled WGS sequence"/>
</dbReference>
<keyword evidence="5" id="KW-0460">Magnesium</keyword>
<evidence type="ECO:0000256" key="5">
    <source>
        <dbReference type="ARBA" id="ARBA00022842"/>
    </source>
</evidence>
<accession>A0A2V0PI57</accession>
<dbReference type="OrthoDB" id="2011998at2759"/>
<reference evidence="8 9" key="1">
    <citation type="journal article" date="2018" name="Sci. Rep.">
        <title>Raphidocelis subcapitata (=Pseudokirchneriella subcapitata) provides an insight into genome evolution and environmental adaptations in the Sphaeropleales.</title>
        <authorList>
            <person name="Suzuki S."/>
            <person name="Yamaguchi H."/>
            <person name="Nakajima N."/>
            <person name="Kawachi M."/>
        </authorList>
    </citation>
    <scope>NUCLEOTIDE SEQUENCE [LARGE SCALE GENOMIC DNA]</scope>
    <source>
        <strain evidence="8 9">NIES-35</strain>
    </source>
</reference>
<evidence type="ECO:0000256" key="2">
    <source>
        <dbReference type="ARBA" id="ARBA00005582"/>
    </source>
</evidence>
<dbReference type="InterPro" id="IPR020084">
    <property type="entry name" value="NUDIX_hydrolase_CS"/>
</dbReference>
<dbReference type="FunCoup" id="A0A2V0PI57">
    <property type="interactions" value="1055"/>
</dbReference>
<evidence type="ECO:0000256" key="6">
    <source>
        <dbReference type="SAM" id="MobiDB-lite"/>
    </source>
</evidence>
<dbReference type="SUPFAM" id="SSF55811">
    <property type="entry name" value="Nudix"/>
    <property type="match status" value="1"/>
</dbReference>
<organism evidence="8 9">
    <name type="scientific">Raphidocelis subcapitata</name>
    <dbReference type="NCBI Taxonomy" id="307507"/>
    <lineage>
        <taxon>Eukaryota</taxon>
        <taxon>Viridiplantae</taxon>
        <taxon>Chlorophyta</taxon>
        <taxon>core chlorophytes</taxon>
        <taxon>Chlorophyceae</taxon>
        <taxon>CS clade</taxon>
        <taxon>Sphaeropleales</taxon>
        <taxon>Selenastraceae</taxon>
        <taxon>Raphidocelis</taxon>
    </lineage>
</organism>
<dbReference type="GO" id="GO:0046872">
    <property type="term" value="F:metal ion binding"/>
    <property type="evidence" value="ECO:0007669"/>
    <property type="project" value="UniProtKB-KW"/>
</dbReference>
<dbReference type="AlphaFoldDB" id="A0A2V0PI57"/>
<dbReference type="InterPro" id="IPR015797">
    <property type="entry name" value="NUDIX_hydrolase-like_dom_sf"/>
</dbReference>
<dbReference type="InterPro" id="IPR047198">
    <property type="entry name" value="DDP-like_NUDIX"/>
</dbReference>
<dbReference type="PROSITE" id="PS51462">
    <property type="entry name" value="NUDIX"/>
    <property type="match status" value="1"/>
</dbReference>